<dbReference type="RefSeq" id="WP_377946073.1">
    <property type="nucleotide sequence ID" value="NZ_JBHUCX010000100.1"/>
</dbReference>
<sequence>MDFEELQSFMVVAREKSISSAARALHVTQPTLSMRLQRLERGLGVKLLERKWDGVQLTKQGQFFLSYSAKLLQNMEEAATLMSRQESHELTPPFNAITDSHSLRIGIDNTLCPALIETMIEEMHAINPDIDCKFVTDYSDLMLNLTGHEELHLCIYFGGNLEPSVHTLSLFEDELALIYPYDGYPRIEADLSNVWALEDKPFVLLSGSPLIGFRDMVGQAFINMYGRVPNRYHIVDNMQVLFDIVKYGAGYSFVSVTNMLHLLDKPLPFRMIRLGKQYPTPLLYLSYAKQCDHVFPIEQIAKRLHARLLRKISHLSNA</sequence>
<dbReference type="Gene3D" id="3.40.190.290">
    <property type="match status" value="1"/>
</dbReference>
<dbReference type="EMBL" id="JBHUCX010000100">
    <property type="protein sequence ID" value="MFD1678085.1"/>
    <property type="molecule type" value="Genomic_DNA"/>
</dbReference>
<keyword evidence="3" id="KW-0238">DNA-binding</keyword>
<evidence type="ECO:0000256" key="2">
    <source>
        <dbReference type="ARBA" id="ARBA00023015"/>
    </source>
</evidence>
<dbReference type="Pfam" id="PF00126">
    <property type="entry name" value="HTH_1"/>
    <property type="match status" value="1"/>
</dbReference>
<evidence type="ECO:0000256" key="4">
    <source>
        <dbReference type="ARBA" id="ARBA00023163"/>
    </source>
</evidence>
<protein>
    <submittedName>
        <fullName evidence="6">LysR family transcriptional regulator</fullName>
    </submittedName>
</protein>
<keyword evidence="2" id="KW-0805">Transcription regulation</keyword>
<dbReference type="SUPFAM" id="SSF53850">
    <property type="entry name" value="Periplasmic binding protein-like II"/>
    <property type="match status" value="1"/>
</dbReference>
<evidence type="ECO:0000313" key="6">
    <source>
        <dbReference type="EMBL" id="MFD1678085.1"/>
    </source>
</evidence>
<proteinExistence type="inferred from homology"/>
<name>A0ABW4JSM6_9BACL</name>
<dbReference type="InterPro" id="IPR000847">
    <property type="entry name" value="LysR_HTH_N"/>
</dbReference>
<feature type="domain" description="HTH lysR-type" evidence="5">
    <location>
        <begin position="1"/>
        <end position="58"/>
    </location>
</feature>
<dbReference type="CDD" id="cd05466">
    <property type="entry name" value="PBP2_LTTR_substrate"/>
    <property type="match status" value="1"/>
</dbReference>
<dbReference type="PANTHER" id="PTHR30126:SF40">
    <property type="entry name" value="HTH-TYPE TRANSCRIPTIONAL REGULATOR GLTR"/>
    <property type="match status" value="1"/>
</dbReference>
<organism evidence="6 7">
    <name type="scientific">Alicyclobacillus fodiniaquatilis</name>
    <dbReference type="NCBI Taxonomy" id="1661150"/>
    <lineage>
        <taxon>Bacteria</taxon>
        <taxon>Bacillati</taxon>
        <taxon>Bacillota</taxon>
        <taxon>Bacilli</taxon>
        <taxon>Bacillales</taxon>
        <taxon>Alicyclobacillaceae</taxon>
        <taxon>Alicyclobacillus</taxon>
    </lineage>
</organism>
<dbReference type="Pfam" id="PF03466">
    <property type="entry name" value="LysR_substrate"/>
    <property type="match status" value="1"/>
</dbReference>
<dbReference type="InterPro" id="IPR036388">
    <property type="entry name" value="WH-like_DNA-bd_sf"/>
</dbReference>
<dbReference type="PANTHER" id="PTHR30126">
    <property type="entry name" value="HTH-TYPE TRANSCRIPTIONAL REGULATOR"/>
    <property type="match status" value="1"/>
</dbReference>
<dbReference type="PROSITE" id="PS50931">
    <property type="entry name" value="HTH_LYSR"/>
    <property type="match status" value="1"/>
</dbReference>
<evidence type="ECO:0000259" key="5">
    <source>
        <dbReference type="PROSITE" id="PS50931"/>
    </source>
</evidence>
<comment type="similarity">
    <text evidence="1">Belongs to the LysR transcriptional regulatory family.</text>
</comment>
<evidence type="ECO:0000256" key="1">
    <source>
        <dbReference type="ARBA" id="ARBA00009437"/>
    </source>
</evidence>
<dbReference type="Gene3D" id="1.10.10.10">
    <property type="entry name" value="Winged helix-like DNA-binding domain superfamily/Winged helix DNA-binding domain"/>
    <property type="match status" value="1"/>
</dbReference>
<evidence type="ECO:0000313" key="7">
    <source>
        <dbReference type="Proteomes" id="UP001597079"/>
    </source>
</evidence>
<keyword evidence="7" id="KW-1185">Reference proteome</keyword>
<dbReference type="PRINTS" id="PR00039">
    <property type="entry name" value="HTHLYSR"/>
</dbReference>
<dbReference type="SUPFAM" id="SSF46785">
    <property type="entry name" value="Winged helix' DNA-binding domain"/>
    <property type="match status" value="1"/>
</dbReference>
<accession>A0ABW4JSM6</accession>
<dbReference type="Proteomes" id="UP001597079">
    <property type="component" value="Unassembled WGS sequence"/>
</dbReference>
<reference evidence="7" key="1">
    <citation type="journal article" date="2019" name="Int. J. Syst. Evol. Microbiol.">
        <title>The Global Catalogue of Microorganisms (GCM) 10K type strain sequencing project: providing services to taxonomists for standard genome sequencing and annotation.</title>
        <authorList>
            <consortium name="The Broad Institute Genomics Platform"/>
            <consortium name="The Broad Institute Genome Sequencing Center for Infectious Disease"/>
            <person name="Wu L."/>
            <person name="Ma J."/>
        </authorList>
    </citation>
    <scope>NUCLEOTIDE SEQUENCE [LARGE SCALE GENOMIC DNA]</scope>
    <source>
        <strain evidence="7">CGMCC 1.12286</strain>
    </source>
</reference>
<dbReference type="InterPro" id="IPR036390">
    <property type="entry name" value="WH_DNA-bd_sf"/>
</dbReference>
<gene>
    <name evidence="6" type="ORF">ACFSB2_25795</name>
</gene>
<comment type="caution">
    <text evidence="6">The sequence shown here is derived from an EMBL/GenBank/DDBJ whole genome shotgun (WGS) entry which is preliminary data.</text>
</comment>
<keyword evidence="4" id="KW-0804">Transcription</keyword>
<dbReference type="InterPro" id="IPR005119">
    <property type="entry name" value="LysR_subst-bd"/>
</dbReference>
<evidence type="ECO:0000256" key="3">
    <source>
        <dbReference type="ARBA" id="ARBA00023125"/>
    </source>
</evidence>